<dbReference type="Proteomes" id="UP000295689">
    <property type="component" value="Unassembled WGS sequence"/>
</dbReference>
<evidence type="ECO:0000313" key="3">
    <source>
        <dbReference type="EMBL" id="TCN23004.1"/>
    </source>
</evidence>
<name>A0A4R2BBU6_9BACI</name>
<dbReference type="Pfam" id="PF01476">
    <property type="entry name" value="LysM"/>
    <property type="match status" value="1"/>
</dbReference>
<reference evidence="3 4" key="1">
    <citation type="journal article" date="2015" name="Stand. Genomic Sci.">
        <title>Genomic Encyclopedia of Bacterial and Archaeal Type Strains, Phase III: the genomes of soil and plant-associated and newly described type strains.</title>
        <authorList>
            <person name="Whitman W.B."/>
            <person name="Woyke T."/>
            <person name="Klenk H.P."/>
            <person name="Zhou Y."/>
            <person name="Lilburn T.G."/>
            <person name="Beck B.J."/>
            <person name="De Vos P."/>
            <person name="Vandamme P."/>
            <person name="Eisen J.A."/>
            <person name="Garrity G."/>
            <person name="Hugenholtz P."/>
            <person name="Kyrpides N.C."/>
        </authorList>
    </citation>
    <scope>NUCLEOTIDE SEQUENCE [LARGE SCALE GENOMIC DNA]</scope>
    <source>
        <strain evidence="3 4">CV53</strain>
    </source>
</reference>
<gene>
    <name evidence="3" type="ORF">EV146_109161</name>
</gene>
<dbReference type="CDD" id="cd00118">
    <property type="entry name" value="LysM"/>
    <property type="match status" value="1"/>
</dbReference>
<dbReference type="Pfam" id="PF01551">
    <property type="entry name" value="Peptidase_M23"/>
    <property type="match status" value="1"/>
</dbReference>
<comment type="caution">
    <text evidence="3">The sequence shown here is derived from an EMBL/GenBank/DDBJ whole genome shotgun (WGS) entry which is preliminary data.</text>
</comment>
<sequence length="256" mass="28309">MRDYIRRFLIAGIIALCVSLLFLGGKHPSAQTISESKGTSQWIWPADGEISDIFGTRKGMHKGIDIAADLGTPVYTVDGGIVTRSYYSDTYGNVIFIKHQNNFETVYAHLKTRKVAEGQTVRQGEFIGEMGNTGDSSGVHLHFEVHRHEWTYGKENAVNPEMAFGTSKIGQVVAAQERGNSLASLETSGSITEEKAHKPLDKESSNNGQAISHIVRNGETLWSIARQYDSSVEAIKQKNRLKNNFIRINQTLVVPS</sequence>
<proteinExistence type="predicted"/>
<dbReference type="SUPFAM" id="SSF51261">
    <property type="entry name" value="Duplicated hybrid motif"/>
    <property type="match status" value="1"/>
</dbReference>
<feature type="compositionally biased region" description="Basic and acidic residues" evidence="1">
    <location>
        <begin position="192"/>
        <end position="204"/>
    </location>
</feature>
<organism evidence="3 4">
    <name type="scientific">Mesobacillus foraminis</name>
    <dbReference type="NCBI Taxonomy" id="279826"/>
    <lineage>
        <taxon>Bacteria</taxon>
        <taxon>Bacillati</taxon>
        <taxon>Bacillota</taxon>
        <taxon>Bacilli</taxon>
        <taxon>Bacillales</taxon>
        <taxon>Bacillaceae</taxon>
        <taxon>Mesobacillus</taxon>
    </lineage>
</organism>
<dbReference type="PANTHER" id="PTHR21666:SF270">
    <property type="entry name" value="MUREIN HYDROLASE ACTIVATOR ENVC"/>
    <property type="match status" value="1"/>
</dbReference>
<evidence type="ECO:0000259" key="2">
    <source>
        <dbReference type="PROSITE" id="PS51782"/>
    </source>
</evidence>
<dbReference type="SUPFAM" id="SSF54106">
    <property type="entry name" value="LysM domain"/>
    <property type="match status" value="1"/>
</dbReference>
<dbReference type="Gene3D" id="2.70.70.10">
    <property type="entry name" value="Glucose Permease (Domain IIA)"/>
    <property type="match status" value="1"/>
</dbReference>
<feature type="region of interest" description="Disordered" evidence="1">
    <location>
        <begin position="184"/>
        <end position="208"/>
    </location>
</feature>
<dbReference type="InterPro" id="IPR011055">
    <property type="entry name" value="Dup_hybrid_motif"/>
</dbReference>
<dbReference type="InterPro" id="IPR018392">
    <property type="entry name" value="LysM"/>
</dbReference>
<dbReference type="PROSITE" id="PS51782">
    <property type="entry name" value="LYSM"/>
    <property type="match status" value="1"/>
</dbReference>
<dbReference type="AlphaFoldDB" id="A0A4R2BBU6"/>
<dbReference type="GO" id="GO:0004222">
    <property type="term" value="F:metalloendopeptidase activity"/>
    <property type="evidence" value="ECO:0007669"/>
    <property type="project" value="TreeGrafter"/>
</dbReference>
<dbReference type="RefSeq" id="WP_132008851.1">
    <property type="nucleotide sequence ID" value="NZ_JABUHM010000008.1"/>
</dbReference>
<dbReference type="InterPro" id="IPR050570">
    <property type="entry name" value="Cell_wall_metabolism_enzyme"/>
</dbReference>
<dbReference type="CDD" id="cd12797">
    <property type="entry name" value="M23_peptidase"/>
    <property type="match status" value="1"/>
</dbReference>
<dbReference type="SMART" id="SM00257">
    <property type="entry name" value="LysM"/>
    <property type="match status" value="1"/>
</dbReference>
<evidence type="ECO:0000313" key="4">
    <source>
        <dbReference type="Proteomes" id="UP000295689"/>
    </source>
</evidence>
<dbReference type="InterPro" id="IPR036779">
    <property type="entry name" value="LysM_dom_sf"/>
</dbReference>
<dbReference type="EMBL" id="SLVV01000009">
    <property type="protein sequence ID" value="TCN23004.1"/>
    <property type="molecule type" value="Genomic_DNA"/>
</dbReference>
<dbReference type="Gene3D" id="3.10.350.10">
    <property type="entry name" value="LysM domain"/>
    <property type="match status" value="1"/>
</dbReference>
<protein>
    <submittedName>
        <fullName evidence="3">LysM domain-containing protein</fullName>
    </submittedName>
</protein>
<evidence type="ECO:0000256" key="1">
    <source>
        <dbReference type="SAM" id="MobiDB-lite"/>
    </source>
</evidence>
<dbReference type="InterPro" id="IPR016047">
    <property type="entry name" value="M23ase_b-sheet_dom"/>
</dbReference>
<accession>A0A4R2BBU6</accession>
<keyword evidence="4" id="KW-1185">Reference proteome</keyword>
<dbReference type="PANTHER" id="PTHR21666">
    <property type="entry name" value="PEPTIDASE-RELATED"/>
    <property type="match status" value="1"/>
</dbReference>
<feature type="domain" description="LysM" evidence="2">
    <location>
        <begin position="211"/>
        <end position="254"/>
    </location>
</feature>